<reference evidence="1 2" key="1">
    <citation type="journal article" date="2015" name="Nature">
        <title>rRNA introns, odd ribosomes, and small enigmatic genomes across a large radiation of phyla.</title>
        <authorList>
            <person name="Brown C.T."/>
            <person name="Hug L.A."/>
            <person name="Thomas B.C."/>
            <person name="Sharon I."/>
            <person name="Castelle C.J."/>
            <person name="Singh A."/>
            <person name="Wilkins M.J."/>
            <person name="Williams K.H."/>
            <person name="Banfield J.F."/>
        </authorList>
    </citation>
    <scope>NUCLEOTIDE SEQUENCE [LARGE SCALE GENOMIC DNA]</scope>
</reference>
<organism evidence="1 2">
    <name type="scientific">Candidatus Magasanikbacteria bacterium GW2011_GWA2_46_17</name>
    <dbReference type="NCBI Taxonomy" id="1619042"/>
    <lineage>
        <taxon>Bacteria</taxon>
        <taxon>Candidatus Magasanikiibacteriota</taxon>
    </lineage>
</organism>
<evidence type="ECO:0000313" key="2">
    <source>
        <dbReference type="Proteomes" id="UP000034175"/>
    </source>
</evidence>
<name>A0A0G1P3R7_9BACT</name>
<accession>A0A0G1P3R7</accession>
<protein>
    <submittedName>
        <fullName evidence="1">Uncharacterized protein</fullName>
    </submittedName>
</protein>
<proteinExistence type="predicted"/>
<dbReference type="EMBL" id="LCMA01000002">
    <property type="protein sequence ID" value="KKU27232.1"/>
    <property type="molecule type" value="Genomic_DNA"/>
</dbReference>
<dbReference type="Proteomes" id="UP000034175">
    <property type="component" value="Unassembled WGS sequence"/>
</dbReference>
<gene>
    <name evidence="1" type="ORF">UX39_C0002G0011</name>
</gene>
<sequence>MRCALAAHDVDGAAVRVHARVAVELAVPGLAARAQRLAPCGALLLPRAVAADEHRLLQEPGRAGEDLDDVGAVDVGAHHATPAAIAGWDVADLGIAAPLRAATQACAMLPIRKHFRPSAMWLPTRRGR</sequence>
<comment type="caution">
    <text evidence="1">The sequence shown here is derived from an EMBL/GenBank/DDBJ whole genome shotgun (WGS) entry which is preliminary data.</text>
</comment>
<evidence type="ECO:0000313" key="1">
    <source>
        <dbReference type="EMBL" id="KKU27232.1"/>
    </source>
</evidence>
<dbReference type="AlphaFoldDB" id="A0A0G1P3R7"/>